<feature type="coiled-coil region" evidence="1">
    <location>
        <begin position="105"/>
        <end position="139"/>
    </location>
</feature>
<feature type="compositionally biased region" description="Basic and acidic residues" evidence="2">
    <location>
        <begin position="19"/>
        <end position="28"/>
    </location>
</feature>
<evidence type="ECO:0000256" key="2">
    <source>
        <dbReference type="SAM" id="MobiDB-lite"/>
    </source>
</evidence>
<feature type="region of interest" description="Disordered" evidence="2">
    <location>
        <begin position="158"/>
        <end position="177"/>
    </location>
</feature>
<evidence type="ECO:0000313" key="3">
    <source>
        <dbReference type="EMBL" id="CAE0359939.1"/>
    </source>
</evidence>
<sequence>MDEIVALLNDNRIPSEPPRVSKEDETRSEISLGLRVGTDGRLVDSFLEAHERQTNTCSSELLCTDNGVHIEEVSNAVEDEELFSNHPPPRQNDGRSQLFHLERKNEELRLRVAGLSKTIRELSEAKAKLTFELEERDEEIKKCRTRLAAMATTRGLSKGGSPIILHHPTSSTTDKKRVDTLTEALNEARRRERRAVELGSSLRRRLSEERERADAAEQTVTELRELLATAETEAARQRSNLKRAVSATQRAKQHAANLELNANKFRALNANLERDLDLASKNFAIKKRQLEQAKLDALTHADHQSKRAAAAREECLALRAKCKSLSSNNNIVARAKTKTKHQQTTTSTISKVEDCQQQQQKQPSIEMHETRQQQIDSTALLRPSRRQPTIWDSDSDESSSPSPTLPWRRISRYQEKPPRIQGDEGAIAAGTRTNVEASVLIREGLDTQGGAPSARKNDDAPVLRKVDTTSSTAARVERLRERFRRVVAVEPAIAAGLPE</sequence>
<evidence type="ECO:0000256" key="1">
    <source>
        <dbReference type="SAM" id="Coils"/>
    </source>
</evidence>
<reference evidence="3" key="1">
    <citation type="submission" date="2021-01" db="EMBL/GenBank/DDBJ databases">
        <authorList>
            <person name="Corre E."/>
            <person name="Pelletier E."/>
            <person name="Niang G."/>
            <person name="Scheremetjew M."/>
            <person name="Finn R."/>
            <person name="Kale V."/>
            <person name="Holt S."/>
            <person name="Cochrane G."/>
            <person name="Meng A."/>
            <person name="Brown T."/>
            <person name="Cohen L."/>
        </authorList>
    </citation>
    <scope>NUCLEOTIDE SEQUENCE</scope>
    <source>
        <strain evidence="3">CCMP1510</strain>
    </source>
</reference>
<keyword evidence="1" id="KW-0175">Coiled coil</keyword>
<feature type="coiled-coil region" evidence="1">
    <location>
        <begin position="199"/>
        <end position="328"/>
    </location>
</feature>
<name>A0A7S3JQB1_9STRA</name>
<feature type="region of interest" description="Disordered" evidence="2">
    <location>
        <begin position="446"/>
        <end position="471"/>
    </location>
</feature>
<protein>
    <submittedName>
        <fullName evidence="3">Uncharacterized protein</fullName>
    </submittedName>
</protein>
<dbReference type="AlphaFoldDB" id="A0A7S3JQB1"/>
<feature type="region of interest" description="Disordered" evidence="2">
    <location>
        <begin position="8"/>
        <end position="28"/>
    </location>
</feature>
<proteinExistence type="predicted"/>
<dbReference type="EMBL" id="HBIJ01000906">
    <property type="protein sequence ID" value="CAE0359939.1"/>
    <property type="molecule type" value="Transcribed_RNA"/>
</dbReference>
<gene>
    <name evidence="3" type="ORF">ALAG00032_LOCUS668</name>
</gene>
<feature type="compositionally biased region" description="Basic and acidic residues" evidence="2">
    <location>
        <begin position="455"/>
        <end position="467"/>
    </location>
</feature>
<feature type="region of interest" description="Disordered" evidence="2">
    <location>
        <begin position="333"/>
        <end position="431"/>
    </location>
</feature>
<feature type="compositionally biased region" description="Basic and acidic residues" evidence="2">
    <location>
        <begin position="412"/>
        <end position="422"/>
    </location>
</feature>
<feature type="compositionally biased region" description="Low complexity" evidence="2">
    <location>
        <begin position="342"/>
        <end position="362"/>
    </location>
</feature>
<organism evidence="3">
    <name type="scientific">Aureoumbra lagunensis</name>
    <dbReference type="NCBI Taxonomy" id="44058"/>
    <lineage>
        <taxon>Eukaryota</taxon>
        <taxon>Sar</taxon>
        <taxon>Stramenopiles</taxon>
        <taxon>Ochrophyta</taxon>
        <taxon>Pelagophyceae</taxon>
        <taxon>Pelagomonadales</taxon>
        <taxon>Aureoumbra</taxon>
    </lineage>
</organism>
<accession>A0A7S3JQB1</accession>